<dbReference type="InterPro" id="IPR006295">
    <property type="entry name" value="DNA_primase_DnaG"/>
</dbReference>
<evidence type="ECO:0000256" key="7">
    <source>
        <dbReference type="ARBA" id="ARBA00022771"/>
    </source>
</evidence>
<keyword evidence="10 12" id="KW-0238">DNA-binding</keyword>
<comment type="subunit">
    <text evidence="12">Monomer. Interacts with DnaB.</text>
</comment>
<feature type="zinc finger region" description="CHC2-type" evidence="12">
    <location>
        <begin position="37"/>
        <end position="61"/>
    </location>
</feature>
<evidence type="ECO:0000256" key="6">
    <source>
        <dbReference type="ARBA" id="ARBA00022723"/>
    </source>
</evidence>
<comment type="domain">
    <text evidence="12">Contains an N-terminal zinc-binding domain, a central core domain that contains the primase activity, and a C-terminal DnaB-binding domain.</text>
</comment>
<dbReference type="Pfam" id="PF01807">
    <property type="entry name" value="Zn_ribbon_DnaG"/>
    <property type="match status" value="1"/>
</dbReference>
<accession>A0ABM7V8B6</accession>
<dbReference type="PANTHER" id="PTHR30313">
    <property type="entry name" value="DNA PRIMASE"/>
    <property type="match status" value="1"/>
</dbReference>
<dbReference type="CDD" id="cd03364">
    <property type="entry name" value="TOPRIM_DnaG_primases"/>
    <property type="match status" value="1"/>
</dbReference>
<keyword evidence="15" id="KW-1185">Reference proteome</keyword>
<organism evidence="14 15">
    <name type="scientific">Candidatus Hydrogenosomobacter endosymbioticus</name>
    <dbReference type="NCBI Taxonomy" id="2558174"/>
    <lineage>
        <taxon>Bacteria</taxon>
        <taxon>Pseudomonadati</taxon>
        <taxon>Pseudomonadota</taxon>
        <taxon>Alphaproteobacteria</taxon>
        <taxon>Holosporales</taxon>
        <taxon>Holosporaceae</taxon>
        <taxon>Candidatus Hydrogenosomobacter</taxon>
    </lineage>
</organism>
<dbReference type="SUPFAM" id="SSF56731">
    <property type="entry name" value="DNA primase core"/>
    <property type="match status" value="1"/>
</dbReference>
<dbReference type="Pfam" id="PF13662">
    <property type="entry name" value="Toprim_4"/>
    <property type="match status" value="1"/>
</dbReference>
<evidence type="ECO:0000256" key="5">
    <source>
        <dbReference type="ARBA" id="ARBA00022705"/>
    </source>
</evidence>
<evidence type="ECO:0000259" key="13">
    <source>
        <dbReference type="PROSITE" id="PS50880"/>
    </source>
</evidence>
<evidence type="ECO:0000256" key="3">
    <source>
        <dbReference type="ARBA" id="ARBA00022679"/>
    </source>
</evidence>
<evidence type="ECO:0000256" key="10">
    <source>
        <dbReference type="ARBA" id="ARBA00023125"/>
    </source>
</evidence>
<dbReference type="PANTHER" id="PTHR30313:SF2">
    <property type="entry name" value="DNA PRIMASE"/>
    <property type="match status" value="1"/>
</dbReference>
<evidence type="ECO:0000256" key="4">
    <source>
        <dbReference type="ARBA" id="ARBA00022695"/>
    </source>
</evidence>
<keyword evidence="2 12" id="KW-0639">Primosome</keyword>
<dbReference type="Gene3D" id="3.40.1360.10">
    <property type="match status" value="1"/>
</dbReference>
<gene>
    <name evidence="12" type="primary">dnaG</name>
    <name evidence="14" type="ORF">HYD_1540</name>
</gene>
<dbReference type="InterPro" id="IPR002694">
    <property type="entry name" value="Znf_CHC2"/>
</dbReference>
<comment type="catalytic activity">
    <reaction evidence="12">
        <text>ssDNA + n NTP = ssDNA/pppN(pN)n-1 hybrid + (n-1) diphosphate.</text>
        <dbReference type="EC" id="2.7.7.101"/>
    </reaction>
</comment>
<dbReference type="InterPro" id="IPR050219">
    <property type="entry name" value="DnaG_primase"/>
</dbReference>
<reference evidence="14" key="1">
    <citation type="submission" date="2021-10" db="EMBL/GenBank/DDBJ databases">
        <title>Genome Sequence of The Candidatus Hydrogeosomobacter endosymbioticus, an Intracellular Bacterial Symbiont of the Anaerobic Ciliate GW7.</title>
        <authorList>
            <person name="Shiohama Y."/>
            <person name="Shinzato N."/>
        </authorList>
    </citation>
    <scope>NUCLEOTIDE SEQUENCE [LARGE SCALE GENOMIC DNA]</scope>
    <source>
        <strain evidence="14">200920</strain>
    </source>
</reference>
<evidence type="ECO:0000313" key="15">
    <source>
        <dbReference type="Proteomes" id="UP001320209"/>
    </source>
</evidence>
<comment type="function">
    <text evidence="12">RNA polymerase that catalyzes the synthesis of short RNA molecules used as primers for DNA polymerase during DNA replication.</text>
</comment>
<dbReference type="RefSeq" id="WP_236865372.1">
    <property type="nucleotide sequence ID" value="NZ_AP025225.1"/>
</dbReference>
<dbReference type="EC" id="2.7.7.101" evidence="12"/>
<protein>
    <recommendedName>
        <fullName evidence="12">DNA primase</fullName>
        <ecNumber evidence="12">2.7.7.101</ecNumber>
    </recommendedName>
</protein>
<keyword evidence="8 12" id="KW-0862">Zinc</keyword>
<dbReference type="InterPro" id="IPR036977">
    <property type="entry name" value="DNA_primase_Znf_CHC2"/>
</dbReference>
<dbReference type="PROSITE" id="PS50880">
    <property type="entry name" value="TOPRIM"/>
    <property type="match status" value="1"/>
</dbReference>
<dbReference type="NCBIfam" id="TIGR01391">
    <property type="entry name" value="dnaG"/>
    <property type="match status" value="1"/>
</dbReference>
<dbReference type="EMBL" id="AP025225">
    <property type="protein sequence ID" value="BDB96021.1"/>
    <property type="molecule type" value="Genomic_DNA"/>
</dbReference>
<keyword evidence="11 12" id="KW-0804">Transcription</keyword>
<dbReference type="Gene3D" id="3.90.580.10">
    <property type="entry name" value="Zinc finger, CHC2-type domain"/>
    <property type="match status" value="1"/>
</dbReference>
<dbReference type="SMART" id="SM00493">
    <property type="entry name" value="TOPRIM"/>
    <property type="match status" value="1"/>
</dbReference>
<comment type="cofactor">
    <cofactor evidence="12">
        <name>Zn(2+)</name>
        <dbReference type="ChEBI" id="CHEBI:29105"/>
    </cofactor>
    <text evidence="12">Binds 1 zinc ion per monomer.</text>
</comment>
<keyword evidence="3 12" id="KW-0808">Transferase</keyword>
<evidence type="ECO:0000256" key="11">
    <source>
        <dbReference type="ARBA" id="ARBA00023163"/>
    </source>
</evidence>
<feature type="domain" description="Toprim" evidence="13">
    <location>
        <begin position="252"/>
        <end position="332"/>
    </location>
</feature>
<dbReference type="Gene3D" id="3.90.980.10">
    <property type="entry name" value="DNA primase, catalytic core, N-terminal domain"/>
    <property type="match status" value="1"/>
</dbReference>
<comment type="similarity">
    <text evidence="12">Belongs to the DnaG primase family.</text>
</comment>
<dbReference type="InterPro" id="IPR006171">
    <property type="entry name" value="TOPRIM_dom"/>
</dbReference>
<keyword evidence="9" id="KW-0460">Magnesium</keyword>
<evidence type="ECO:0000256" key="9">
    <source>
        <dbReference type="ARBA" id="ARBA00022842"/>
    </source>
</evidence>
<dbReference type="Proteomes" id="UP001320209">
    <property type="component" value="Chromosome"/>
</dbReference>
<dbReference type="InterPro" id="IPR013264">
    <property type="entry name" value="DNAG_N"/>
</dbReference>
<evidence type="ECO:0000256" key="8">
    <source>
        <dbReference type="ARBA" id="ARBA00022833"/>
    </source>
</evidence>
<keyword evidence="4 12" id="KW-0548">Nucleotidyltransferase</keyword>
<dbReference type="InterPro" id="IPR037068">
    <property type="entry name" value="DNA_primase_core_N_sf"/>
</dbReference>
<dbReference type="HAMAP" id="MF_00974">
    <property type="entry name" value="DNA_primase_DnaG"/>
    <property type="match status" value="1"/>
</dbReference>
<dbReference type="SMART" id="SM00400">
    <property type="entry name" value="ZnF_CHCC"/>
    <property type="match status" value="1"/>
</dbReference>
<dbReference type="InterPro" id="IPR034151">
    <property type="entry name" value="TOPRIM_DnaG_bac"/>
</dbReference>
<evidence type="ECO:0000313" key="14">
    <source>
        <dbReference type="EMBL" id="BDB96021.1"/>
    </source>
</evidence>
<dbReference type="Pfam" id="PF08275">
    <property type="entry name" value="DNAG_N"/>
    <property type="match status" value="1"/>
</dbReference>
<keyword evidence="1 12" id="KW-0240">DNA-directed RNA polymerase</keyword>
<keyword evidence="5 12" id="KW-0235">DNA replication</keyword>
<evidence type="ECO:0000256" key="1">
    <source>
        <dbReference type="ARBA" id="ARBA00022478"/>
    </source>
</evidence>
<dbReference type="InterPro" id="IPR030846">
    <property type="entry name" value="DnaG_bac"/>
</dbReference>
<evidence type="ECO:0000256" key="12">
    <source>
        <dbReference type="HAMAP-Rule" id="MF_00974"/>
    </source>
</evidence>
<keyword evidence="7 12" id="KW-0863">Zinc-finger</keyword>
<dbReference type="SUPFAM" id="SSF57783">
    <property type="entry name" value="Zinc beta-ribbon"/>
    <property type="match status" value="1"/>
</dbReference>
<evidence type="ECO:0000256" key="2">
    <source>
        <dbReference type="ARBA" id="ARBA00022515"/>
    </source>
</evidence>
<proteinExistence type="inferred from homology"/>
<sequence>MLPPGFISDLKNAVSLSSIARRYVRLKKAGNEYCGLCPFHKENTPSFTINDEKGFYHCFGCGAHGSVFSFIQNMERIDFLKAVEIVASHAGVSIPSATRESISDNFHEQREEMYSAMNAACKWFCDNLNGNAPAAKYLASRGICSDEIKRFKLGWAPRSGLFHKMRSLGISSNVMQKCGLISQNEIGEVYDKFRERVMFPIFDRRGRVIAFGGRSIDGAAPKYLNSPITELFSKGLELYGAESLHNCRSDSVRVLIVEGYLDVIAAQRVMPAVASLGTSLSEEQILHIWKFCREPIICFDGDTAGFSASLRAAEKMLPLLRPGHTAFFCNLEHKEDPHSIVYNDSSGDRLRKIAHDAVPLCEFLWKNSVGMEGAREERIPERRAYNNQKFKEWVSLIKDDMTKKCYMDFYYEKRRHYFDNISGKNRLLIRKTETIAFTKTNACSPSTNQLRILFAIIVFNPEIIPHIEESISMINIPEECFFSHLDKKIYEELTLLRDGFPSVTLSKLPRNSDVDGMDWIVKHFEDSGKTDCARACKNLADVKPHANLFSKEKSAAEIAEKWTEFFCAHQEKINKTLEIDRLKIAMLNSKTEESWNHLRKMKEFYINRI</sequence>
<keyword evidence="6 12" id="KW-0479">Metal-binding</keyword>
<name>A0ABM7V8B6_9PROT</name>